<reference evidence="1 2" key="1">
    <citation type="submission" date="2014-07" db="EMBL/GenBank/DDBJ databases">
        <authorList>
            <person name="McCorrison J."/>
            <person name="Sanka R."/>
            <person name="Torralba M."/>
            <person name="Gillis M."/>
            <person name="Haft D.H."/>
            <person name="Methe B."/>
            <person name="Sutton G."/>
            <person name="Nelson K.E."/>
        </authorList>
    </citation>
    <scope>NUCLEOTIDE SEQUENCE [LARGE SCALE GENOMIC DNA]</scope>
    <source>
        <strain evidence="1 2">DNF00040</strain>
    </source>
</reference>
<proteinExistence type="predicted"/>
<dbReference type="RefSeq" id="WP_036561384.1">
    <property type="nucleotide sequence ID" value="NZ_JRNI01000127.1"/>
</dbReference>
<sequence length="96" mass="10603">MGEGLVTSLAFNQDYGLSNLAYDLTLGVFITKGTNTLINTTSLNRAEKRFVDIKARITNYFLSSGVSSAIDNTVLDKKDAIILEKQNLWQKLGESK</sequence>
<comment type="caution">
    <text evidence="1">The sequence shown here is derived from an EMBL/GenBank/DDBJ whole genome shotgun (WGS) entry which is preliminary data.</text>
</comment>
<dbReference type="EMBL" id="JRNI01000127">
    <property type="protein sequence ID" value="KGF24262.1"/>
    <property type="molecule type" value="Genomic_DNA"/>
</dbReference>
<evidence type="ECO:0000313" key="1">
    <source>
        <dbReference type="EMBL" id="KGF24262.1"/>
    </source>
</evidence>
<gene>
    <name evidence="1" type="ORF">HMPREF2130_11755</name>
</gene>
<evidence type="ECO:0000313" key="2">
    <source>
        <dbReference type="Proteomes" id="UP000029629"/>
    </source>
</evidence>
<dbReference type="Proteomes" id="UP000029629">
    <property type="component" value="Unassembled WGS sequence"/>
</dbReference>
<name>A0A096A0I1_9BURK</name>
<dbReference type="AlphaFoldDB" id="A0A096A0I1"/>
<accession>A0A096A0I1</accession>
<protein>
    <submittedName>
        <fullName evidence="1">Uncharacterized protein</fullName>
    </submittedName>
</protein>
<keyword evidence="2" id="KW-1185">Reference proteome</keyword>
<organism evidence="1 2">
    <name type="scientific">Oligella urethralis DNF00040</name>
    <dbReference type="NCBI Taxonomy" id="1401065"/>
    <lineage>
        <taxon>Bacteria</taxon>
        <taxon>Pseudomonadati</taxon>
        <taxon>Pseudomonadota</taxon>
        <taxon>Betaproteobacteria</taxon>
        <taxon>Burkholderiales</taxon>
        <taxon>Alcaligenaceae</taxon>
        <taxon>Oligella</taxon>
    </lineage>
</organism>